<dbReference type="EMBL" id="CAUOFW020003403">
    <property type="protein sequence ID" value="CAK9159794.1"/>
    <property type="molecule type" value="Genomic_DNA"/>
</dbReference>
<dbReference type="InterPro" id="IPR001337">
    <property type="entry name" value="TMV-like_coat"/>
</dbReference>
<sequence length="161" mass="18819">MDDSESSILMDIIDDSSTNRGYFPKFNFNYVNMLRFVKLNSFLSLLRELGSVSFDFSNLNSTRAKFLEFLNPNFKFQSTTRFPLSELYVCLDRGLVFREITVMLRVLGTPTKLLTENSIKEYFSSVERSVLCVTRLEQTVEPKVLFNRKVFEQEFKLGWKG</sequence>
<name>A0ABC8TFU2_9AQUA</name>
<evidence type="ECO:0000313" key="1">
    <source>
        <dbReference type="EMBL" id="CAK9159794.1"/>
    </source>
</evidence>
<protein>
    <submittedName>
        <fullName evidence="2">Uncharacterized protein</fullName>
    </submittedName>
</protein>
<accession>A0ABC8TFU2</accession>
<evidence type="ECO:0000313" key="3">
    <source>
        <dbReference type="Proteomes" id="UP001642360"/>
    </source>
</evidence>
<dbReference type="Pfam" id="PF00721">
    <property type="entry name" value="TMV_coat"/>
    <property type="match status" value="1"/>
</dbReference>
<dbReference type="Proteomes" id="UP001642360">
    <property type="component" value="Unassembled WGS sequence"/>
</dbReference>
<dbReference type="EMBL" id="CAUOFW020004544">
    <property type="protein sequence ID" value="CAK9166138.1"/>
    <property type="molecule type" value="Genomic_DNA"/>
</dbReference>
<reference evidence="2 3" key="1">
    <citation type="submission" date="2024-02" db="EMBL/GenBank/DDBJ databases">
        <authorList>
            <person name="Vignale AGUSTIN F."/>
            <person name="Sosa J E."/>
            <person name="Modenutti C."/>
        </authorList>
    </citation>
    <scope>NUCLEOTIDE SEQUENCE [LARGE SCALE GENOMIC DNA]</scope>
</reference>
<keyword evidence="3" id="KW-1185">Reference proteome</keyword>
<gene>
    <name evidence="1" type="ORF">ILEXP_LOCUS28502</name>
    <name evidence="2" type="ORF">ILEXP_LOCUS35346</name>
</gene>
<proteinExistence type="predicted"/>
<organism evidence="2 3">
    <name type="scientific">Ilex paraguariensis</name>
    <name type="common">yerba mate</name>
    <dbReference type="NCBI Taxonomy" id="185542"/>
    <lineage>
        <taxon>Eukaryota</taxon>
        <taxon>Viridiplantae</taxon>
        <taxon>Streptophyta</taxon>
        <taxon>Embryophyta</taxon>
        <taxon>Tracheophyta</taxon>
        <taxon>Spermatophyta</taxon>
        <taxon>Magnoliopsida</taxon>
        <taxon>eudicotyledons</taxon>
        <taxon>Gunneridae</taxon>
        <taxon>Pentapetalae</taxon>
        <taxon>asterids</taxon>
        <taxon>campanulids</taxon>
        <taxon>Aquifoliales</taxon>
        <taxon>Aquifoliaceae</taxon>
        <taxon>Ilex</taxon>
    </lineage>
</organism>
<comment type="caution">
    <text evidence="2">The sequence shown here is derived from an EMBL/GenBank/DDBJ whole genome shotgun (WGS) entry which is preliminary data.</text>
</comment>
<dbReference type="AlphaFoldDB" id="A0ABC8TFU2"/>
<evidence type="ECO:0000313" key="2">
    <source>
        <dbReference type="EMBL" id="CAK9166138.1"/>
    </source>
</evidence>